<dbReference type="EMBL" id="BNEK01000003">
    <property type="protein sequence ID" value="GHJ29599.1"/>
    <property type="molecule type" value="Genomic_DNA"/>
</dbReference>
<dbReference type="SMART" id="SM00862">
    <property type="entry name" value="Trans_reg_C"/>
    <property type="match status" value="1"/>
</dbReference>
<comment type="similarity">
    <text evidence="1">Belongs to the AfsR/DnrI/RedD regulatory family.</text>
</comment>
<accession>A0ABQ3U1X0</accession>
<dbReference type="Gene3D" id="1.10.10.10">
    <property type="entry name" value="Winged helix-like DNA-binding domain superfamily/Winged helix DNA-binding domain"/>
    <property type="match status" value="1"/>
</dbReference>
<evidence type="ECO:0000256" key="2">
    <source>
        <dbReference type="ARBA" id="ARBA00023012"/>
    </source>
</evidence>
<dbReference type="InterPro" id="IPR005158">
    <property type="entry name" value="BTAD"/>
</dbReference>
<keyword evidence="9" id="KW-1185">Reference proteome</keyword>
<dbReference type="SUPFAM" id="SSF52540">
    <property type="entry name" value="P-loop containing nucleoside triphosphate hydrolases"/>
    <property type="match status" value="1"/>
</dbReference>
<dbReference type="Gene3D" id="3.40.50.300">
    <property type="entry name" value="P-loop containing nucleotide triphosphate hydrolases"/>
    <property type="match status" value="1"/>
</dbReference>
<feature type="domain" description="OmpR/PhoB-type" evidence="7">
    <location>
        <begin position="1"/>
        <end position="104"/>
    </location>
</feature>
<organism evidence="8 9">
    <name type="scientific">Streptomyces hygroscopicus</name>
    <dbReference type="NCBI Taxonomy" id="1912"/>
    <lineage>
        <taxon>Bacteria</taxon>
        <taxon>Bacillati</taxon>
        <taxon>Actinomycetota</taxon>
        <taxon>Actinomycetes</taxon>
        <taxon>Kitasatosporales</taxon>
        <taxon>Streptomycetaceae</taxon>
        <taxon>Streptomyces</taxon>
        <taxon>Streptomyces violaceusniger group</taxon>
    </lineage>
</organism>
<dbReference type="InterPro" id="IPR001867">
    <property type="entry name" value="OmpR/PhoB-type_DNA-bd"/>
</dbReference>
<keyword evidence="5" id="KW-0804">Transcription</keyword>
<dbReference type="InterPro" id="IPR011990">
    <property type="entry name" value="TPR-like_helical_dom_sf"/>
</dbReference>
<proteinExistence type="inferred from homology"/>
<keyword evidence="2" id="KW-0902">Two-component regulatory system</keyword>
<dbReference type="Pfam" id="PF00486">
    <property type="entry name" value="Trans_reg_C"/>
    <property type="match status" value="1"/>
</dbReference>
<evidence type="ECO:0000256" key="3">
    <source>
        <dbReference type="ARBA" id="ARBA00023015"/>
    </source>
</evidence>
<sequence length="612" mass="66607">MRINLLGPLQAYGDDHRVDLAPAAQKVRQTLAMLVLNAGRVVRFEQLMDELWDDDPPASAHTALQTYVYQLRKRFSLGNPRSGGAVRAAGPLLGTVDGGYQLSLPADHVDVFRCEPLLARARAEFRDEDFARARDTAAAALQLWRDDALVDVRKGPTLQAEAVRLKELRTSAHHLRIEADLHLGRHHEVLGELTSMAKREPTNEWAQRNLMTALYRMDRRVEALQVYQRARERIATELGLDPSPELQALHTAVLTSDEELLRPAGRLTAVTGATRTPRHLPAPRERLTGRAGQLACITEALAGQTRVDRPLVIVGGAPGTGKSELCLHAAHQVSGHYPDGRLYARLRDDAGRLVRPAEILRSFLRGLGATEEQLRLGTTDLSLLFRSWTADLRVLVVLDDVCDAGDLTPLLPSGGGCGVVIGSRRRLFVSSSAVHVELAGLPFDDGLRLLASSVPNHRTTVDPEGLRRLAGLCRGLPGALFAVASQLRRRPHWTARQAIAWALASGGADSDPLGVRGGFDRTLATLPAESRSLAYALLSPGVPDRLTPALAAVALGIGDQRAEDLLEELSESYLLRARHPCVNGRFSYEWEPGVRPLAARQSSSGAPVMCSV</sequence>
<dbReference type="InterPro" id="IPR051677">
    <property type="entry name" value="AfsR-DnrI-RedD_regulator"/>
</dbReference>
<dbReference type="InterPro" id="IPR036388">
    <property type="entry name" value="WH-like_DNA-bd_sf"/>
</dbReference>
<dbReference type="Gene3D" id="1.25.40.10">
    <property type="entry name" value="Tetratricopeptide repeat domain"/>
    <property type="match status" value="1"/>
</dbReference>
<reference evidence="8" key="1">
    <citation type="submission" date="2024-05" db="EMBL/GenBank/DDBJ databases">
        <title>Whole genome shotgun sequence of Streptomyces hygroscopicus NBRC 113678.</title>
        <authorList>
            <person name="Komaki H."/>
            <person name="Tamura T."/>
        </authorList>
    </citation>
    <scope>NUCLEOTIDE SEQUENCE</scope>
    <source>
        <strain evidence="8">N11-34</strain>
    </source>
</reference>
<gene>
    <name evidence="8" type="ORF">TPA0910_40320</name>
</gene>
<protein>
    <submittedName>
        <fullName evidence="8">SARP family transcriptional regulator</fullName>
    </submittedName>
</protein>
<name>A0ABQ3U1X0_STRHY</name>
<keyword evidence="4 6" id="KW-0238">DNA-binding</keyword>
<dbReference type="PRINTS" id="PR00364">
    <property type="entry name" value="DISEASERSIST"/>
</dbReference>
<dbReference type="SMART" id="SM01043">
    <property type="entry name" value="BTAD"/>
    <property type="match status" value="1"/>
</dbReference>
<dbReference type="PROSITE" id="PS51755">
    <property type="entry name" value="OMPR_PHOB"/>
    <property type="match status" value="1"/>
</dbReference>
<evidence type="ECO:0000256" key="5">
    <source>
        <dbReference type="ARBA" id="ARBA00023163"/>
    </source>
</evidence>
<keyword evidence="3" id="KW-0805">Transcription regulation</keyword>
<dbReference type="PANTHER" id="PTHR35807">
    <property type="entry name" value="TRANSCRIPTIONAL REGULATOR REDD-RELATED"/>
    <property type="match status" value="1"/>
</dbReference>
<evidence type="ECO:0000256" key="6">
    <source>
        <dbReference type="PROSITE-ProRule" id="PRU01091"/>
    </source>
</evidence>
<evidence type="ECO:0000256" key="1">
    <source>
        <dbReference type="ARBA" id="ARBA00005820"/>
    </source>
</evidence>
<evidence type="ECO:0000313" key="9">
    <source>
        <dbReference type="Proteomes" id="UP001054854"/>
    </source>
</evidence>
<dbReference type="CDD" id="cd15831">
    <property type="entry name" value="BTAD"/>
    <property type="match status" value="1"/>
</dbReference>
<dbReference type="Proteomes" id="UP001054854">
    <property type="component" value="Unassembled WGS sequence"/>
</dbReference>
<dbReference type="SUPFAM" id="SSF48452">
    <property type="entry name" value="TPR-like"/>
    <property type="match status" value="1"/>
</dbReference>
<dbReference type="SUPFAM" id="SSF46894">
    <property type="entry name" value="C-terminal effector domain of the bipartite response regulators"/>
    <property type="match status" value="1"/>
</dbReference>
<dbReference type="PANTHER" id="PTHR35807:SF1">
    <property type="entry name" value="TRANSCRIPTIONAL REGULATOR REDD"/>
    <property type="match status" value="1"/>
</dbReference>
<dbReference type="RefSeq" id="WP_236257638.1">
    <property type="nucleotide sequence ID" value="NZ_BNEK01000003.1"/>
</dbReference>
<evidence type="ECO:0000256" key="4">
    <source>
        <dbReference type="ARBA" id="ARBA00023125"/>
    </source>
</evidence>
<dbReference type="InterPro" id="IPR027417">
    <property type="entry name" value="P-loop_NTPase"/>
</dbReference>
<dbReference type="Pfam" id="PF03704">
    <property type="entry name" value="BTAD"/>
    <property type="match status" value="1"/>
</dbReference>
<evidence type="ECO:0000313" key="8">
    <source>
        <dbReference type="EMBL" id="GHJ29599.1"/>
    </source>
</evidence>
<feature type="DNA-binding region" description="OmpR/PhoB-type" evidence="6">
    <location>
        <begin position="1"/>
        <end position="104"/>
    </location>
</feature>
<evidence type="ECO:0000259" key="7">
    <source>
        <dbReference type="PROSITE" id="PS51755"/>
    </source>
</evidence>
<comment type="caution">
    <text evidence="8">The sequence shown here is derived from an EMBL/GenBank/DDBJ whole genome shotgun (WGS) entry which is preliminary data.</text>
</comment>
<dbReference type="InterPro" id="IPR016032">
    <property type="entry name" value="Sig_transdc_resp-reg_C-effctor"/>
</dbReference>